<dbReference type="RefSeq" id="XP_066697563.1">
    <property type="nucleotide sequence ID" value="XM_066845165.1"/>
</dbReference>
<gene>
    <name evidence="1" type="ORF">PG986_008943</name>
</gene>
<sequence>MLKSGTCKFLIGPSRIEYIVHRTAFTNLSPMTGAMMSSTEATEACVLDGAEEGIFASLCEFAYTGDYFIPEHQVDTSPEEEHHPNLARDGLQAVRIHGENAKSTCFDDQNMSAHDYCGDSPTECSFCARENCQTGPCRKYVGFQHVVCEYLHENYYDLKASEFEAYGTYIPTIKENEDTTEVLLQHTKLYMLGDRFKIDALKTISLDRIHRTLAKFPMIWRRIPDLVPMIQLIYCNTTKGHILRSVVSRLTTVFAEQLVLHPEFKKFLQEQAGLAYDVLQCNVESAWVVEEWLNQHVRSPR</sequence>
<dbReference type="GeneID" id="92078227"/>
<dbReference type="EMBL" id="JAQQWE010000006">
    <property type="protein sequence ID" value="KAK7948057.1"/>
    <property type="molecule type" value="Genomic_DNA"/>
</dbReference>
<evidence type="ECO:0000313" key="2">
    <source>
        <dbReference type="Proteomes" id="UP001391051"/>
    </source>
</evidence>
<accession>A0ABR1Q6Y3</accession>
<name>A0ABR1Q6Y3_9PEZI</name>
<evidence type="ECO:0008006" key="3">
    <source>
        <dbReference type="Google" id="ProtNLM"/>
    </source>
</evidence>
<dbReference type="Proteomes" id="UP001391051">
    <property type="component" value="Unassembled WGS sequence"/>
</dbReference>
<reference evidence="1 2" key="1">
    <citation type="submission" date="2023-01" db="EMBL/GenBank/DDBJ databases">
        <title>Analysis of 21 Apiospora genomes using comparative genomics revels a genus with tremendous synthesis potential of carbohydrate active enzymes and secondary metabolites.</title>
        <authorList>
            <person name="Sorensen T."/>
        </authorList>
    </citation>
    <scope>NUCLEOTIDE SEQUENCE [LARGE SCALE GENOMIC DNA]</scope>
    <source>
        <strain evidence="1 2">CBS 24483</strain>
    </source>
</reference>
<dbReference type="PANTHER" id="PTHR47843">
    <property type="entry name" value="BTB DOMAIN-CONTAINING PROTEIN-RELATED"/>
    <property type="match status" value="1"/>
</dbReference>
<keyword evidence="2" id="KW-1185">Reference proteome</keyword>
<organism evidence="1 2">
    <name type="scientific">Apiospora aurea</name>
    <dbReference type="NCBI Taxonomy" id="335848"/>
    <lineage>
        <taxon>Eukaryota</taxon>
        <taxon>Fungi</taxon>
        <taxon>Dikarya</taxon>
        <taxon>Ascomycota</taxon>
        <taxon>Pezizomycotina</taxon>
        <taxon>Sordariomycetes</taxon>
        <taxon>Xylariomycetidae</taxon>
        <taxon>Amphisphaeriales</taxon>
        <taxon>Apiosporaceae</taxon>
        <taxon>Apiospora</taxon>
    </lineage>
</organism>
<comment type="caution">
    <text evidence="1">The sequence shown here is derived from an EMBL/GenBank/DDBJ whole genome shotgun (WGS) entry which is preliminary data.</text>
</comment>
<evidence type="ECO:0000313" key="1">
    <source>
        <dbReference type="EMBL" id="KAK7948057.1"/>
    </source>
</evidence>
<protein>
    <recommendedName>
        <fullName evidence="3">BTB domain-containing protein</fullName>
    </recommendedName>
</protein>
<proteinExistence type="predicted"/>